<gene>
    <name evidence="15" type="ORF">PPENT_87.1.T0090459</name>
</gene>
<proteinExistence type="inferred from homology"/>
<keyword evidence="5" id="KW-0963">Cytoplasm</keyword>
<protein>
    <recommendedName>
        <fullName evidence="17">Tubulin beta chain</fullName>
    </recommendedName>
</protein>
<accession>A0A8S1SMS9</accession>
<keyword evidence="11" id="KW-0206">Cytoskeleton</keyword>
<dbReference type="PANTHER" id="PTHR11588">
    <property type="entry name" value="TUBULIN"/>
    <property type="match status" value="1"/>
</dbReference>
<evidence type="ECO:0000259" key="13">
    <source>
        <dbReference type="SMART" id="SM00864"/>
    </source>
</evidence>
<dbReference type="FunFam" id="1.10.287.600:FF:000013">
    <property type="entry name" value="Tubulin beta chain"/>
    <property type="match status" value="1"/>
</dbReference>
<dbReference type="InterPro" id="IPR003008">
    <property type="entry name" value="Tubulin_FtsZ_GTPase"/>
</dbReference>
<comment type="cofactor">
    <cofactor evidence="1">
        <name>Mg(2+)</name>
        <dbReference type="ChEBI" id="CHEBI:18420"/>
    </cofactor>
</comment>
<evidence type="ECO:0000313" key="16">
    <source>
        <dbReference type="Proteomes" id="UP000689195"/>
    </source>
</evidence>
<keyword evidence="9" id="KW-0460">Magnesium</keyword>
<dbReference type="InterPro" id="IPR018316">
    <property type="entry name" value="Tubulin/FtsZ_2-layer-sand-dom"/>
</dbReference>
<comment type="subcellular location">
    <subcellularLocation>
        <location evidence="2">Cytoplasm</location>
        <location evidence="2">Cytoskeleton</location>
    </subcellularLocation>
</comment>
<evidence type="ECO:0000256" key="10">
    <source>
        <dbReference type="ARBA" id="ARBA00023134"/>
    </source>
</evidence>
<dbReference type="GO" id="GO:0005874">
    <property type="term" value="C:microtubule"/>
    <property type="evidence" value="ECO:0007669"/>
    <property type="project" value="UniProtKB-KW"/>
</dbReference>
<evidence type="ECO:0000256" key="7">
    <source>
        <dbReference type="ARBA" id="ARBA00022723"/>
    </source>
</evidence>
<name>A0A8S1SMS9_9CILI</name>
<dbReference type="GO" id="GO:0046872">
    <property type="term" value="F:metal ion binding"/>
    <property type="evidence" value="ECO:0007669"/>
    <property type="project" value="UniProtKB-KW"/>
</dbReference>
<comment type="similarity">
    <text evidence="3">Belongs to the tubulin family.</text>
</comment>
<dbReference type="SMART" id="SM00865">
    <property type="entry name" value="Tubulin_C"/>
    <property type="match status" value="1"/>
</dbReference>
<dbReference type="InterPro" id="IPR013838">
    <property type="entry name" value="Beta-tubulin_BS"/>
</dbReference>
<dbReference type="OrthoDB" id="1662883at2759"/>
<evidence type="ECO:0000256" key="1">
    <source>
        <dbReference type="ARBA" id="ARBA00001946"/>
    </source>
</evidence>
<dbReference type="Proteomes" id="UP000689195">
    <property type="component" value="Unassembled WGS sequence"/>
</dbReference>
<keyword evidence="10" id="KW-0342">GTP-binding</keyword>
<comment type="caution">
    <text evidence="15">The sequence shown here is derived from an EMBL/GenBank/DDBJ whole genome shotgun (WGS) entry which is preliminary data.</text>
</comment>
<dbReference type="GO" id="GO:0007017">
    <property type="term" value="P:microtubule-based process"/>
    <property type="evidence" value="ECO:0007669"/>
    <property type="project" value="InterPro"/>
</dbReference>
<comment type="subunit">
    <text evidence="4">Dimer of alpha and beta chains. A typical microtubule is a hollow water-filled tube with an outer diameter of 25 nm and an inner diameter of 15 nM. Alpha-beta heterodimers associate head-to-tail to form protofilaments running lengthwise along the microtubule wall with the beta-tubulin subunit facing the microtubule plus end conferring a structural polarity. Microtubules usually have 13 protofilaments but different protofilament numbers can be found in some organisms and specialized cells.</text>
</comment>
<dbReference type="FunFam" id="3.30.1330.20:FF:000009">
    <property type="entry name" value="Tubulin beta chain"/>
    <property type="match status" value="1"/>
</dbReference>
<reference evidence="15" key="1">
    <citation type="submission" date="2021-01" db="EMBL/GenBank/DDBJ databases">
        <authorList>
            <consortium name="Genoscope - CEA"/>
            <person name="William W."/>
        </authorList>
    </citation>
    <scope>NUCLEOTIDE SEQUENCE</scope>
</reference>
<feature type="domain" description="Tubulin/FtsZ GTPase" evidence="13">
    <location>
        <begin position="47"/>
        <end position="244"/>
    </location>
</feature>
<evidence type="ECO:0000313" key="15">
    <source>
        <dbReference type="EMBL" id="CAD8141138.1"/>
    </source>
</evidence>
<dbReference type="PROSITE" id="PS00227">
    <property type="entry name" value="TUBULIN"/>
    <property type="match status" value="1"/>
</dbReference>
<evidence type="ECO:0000256" key="6">
    <source>
        <dbReference type="ARBA" id="ARBA00022701"/>
    </source>
</evidence>
<evidence type="ECO:0000256" key="3">
    <source>
        <dbReference type="ARBA" id="ARBA00009636"/>
    </source>
</evidence>
<dbReference type="GO" id="GO:0005525">
    <property type="term" value="F:GTP binding"/>
    <property type="evidence" value="ECO:0007669"/>
    <property type="project" value="UniProtKB-KW"/>
</dbReference>
<feature type="domain" description="Tubulin/FtsZ 2-layer sandwich" evidence="14">
    <location>
        <begin position="246"/>
        <end position="384"/>
    </location>
</feature>
<evidence type="ECO:0000259" key="14">
    <source>
        <dbReference type="SMART" id="SM00865"/>
    </source>
</evidence>
<evidence type="ECO:0000256" key="12">
    <source>
        <dbReference type="ARBA" id="ARBA00034296"/>
    </source>
</evidence>
<keyword evidence="7" id="KW-0479">Metal-binding</keyword>
<dbReference type="AlphaFoldDB" id="A0A8S1SMS9"/>
<dbReference type="EMBL" id="CAJJDO010000009">
    <property type="protein sequence ID" value="CAD8141138.1"/>
    <property type="molecule type" value="Genomic_DNA"/>
</dbReference>
<dbReference type="FunFam" id="3.40.50.1440:FF:000006">
    <property type="entry name" value="Tubulin beta chain"/>
    <property type="match status" value="1"/>
</dbReference>
<dbReference type="Pfam" id="PF00091">
    <property type="entry name" value="Tubulin"/>
    <property type="match status" value="1"/>
</dbReference>
<dbReference type="Pfam" id="PF03953">
    <property type="entry name" value="Tubulin_C"/>
    <property type="match status" value="1"/>
</dbReference>
<evidence type="ECO:0000256" key="11">
    <source>
        <dbReference type="ARBA" id="ARBA00023212"/>
    </source>
</evidence>
<dbReference type="InterPro" id="IPR000217">
    <property type="entry name" value="Tubulin"/>
</dbReference>
<dbReference type="CDD" id="cd02187">
    <property type="entry name" value="beta_tubulin"/>
    <property type="match status" value="1"/>
</dbReference>
<evidence type="ECO:0000256" key="5">
    <source>
        <dbReference type="ARBA" id="ARBA00022490"/>
    </source>
</evidence>
<dbReference type="PROSITE" id="PS00228">
    <property type="entry name" value="TUBULIN_B_AUTOREG"/>
    <property type="match status" value="1"/>
</dbReference>
<keyword evidence="16" id="KW-1185">Reference proteome</keyword>
<organism evidence="15 16">
    <name type="scientific">Paramecium pentaurelia</name>
    <dbReference type="NCBI Taxonomy" id="43138"/>
    <lineage>
        <taxon>Eukaryota</taxon>
        <taxon>Sar</taxon>
        <taxon>Alveolata</taxon>
        <taxon>Ciliophora</taxon>
        <taxon>Intramacronucleata</taxon>
        <taxon>Oligohymenophorea</taxon>
        <taxon>Peniculida</taxon>
        <taxon>Parameciidae</taxon>
        <taxon>Paramecium</taxon>
    </lineage>
</organism>
<comment type="function">
    <text evidence="12">Tubulin is the major constituent of microtubules, a cylinder consisting of laterally associated linear protofilaments composed of alpha- and beta-tubulin heterodimers. Microtubules grow by the addition of GTP-tubulin dimers to the microtubule end, where a stabilizing cap forms. Below the cap, tubulin dimers are in GDP-bound state, owing to GTPase activity of alpha-tubulin.</text>
</comment>
<dbReference type="SMART" id="SM00864">
    <property type="entry name" value="Tubulin"/>
    <property type="match status" value="1"/>
</dbReference>
<keyword evidence="6" id="KW-0493">Microtubule</keyword>
<sequence>MREIVHLTGGQCGNQIGSKFWEIILNEHGFDQTGTYHGDSDLQLERINVYFSEVQGLRYSPRAIYFDLESGSIDTIRAGPLGQIFKPDNFIFSQTGTGNNWAKGHYSEGADLIDSVLDVVRKEAENCDSLQGFQMIHSLGGGTGSGMGTLLISKVKEEYPDRIVETFSIIPSSKVSDTVIESYNAILSINQLIENINQCMIMDNEALHDICINSLKLTQPTYGDLNHLVSAAMSGITCSLRFPSKLNSDLRNFAVNLIPFPRLHFLMIGIAPLTSRNSQQYRCLTISELIYQMFNSKNMMCAVDPNHGKYLTATAIFRGRGLFNGEIEYRMLDFINKSSSNFVEWIPNNIKYSICDIPPNGFKLAATFCGNSTSIQEIFKRVTDQFTALYRRKAFLHWYTNEGMEEMEFYEAESNMNDLISEYQQYQDATDEEEGDQSLSW</sequence>
<keyword evidence="8" id="KW-0547">Nucleotide-binding</keyword>
<evidence type="ECO:0000256" key="2">
    <source>
        <dbReference type="ARBA" id="ARBA00004245"/>
    </source>
</evidence>
<evidence type="ECO:0000256" key="9">
    <source>
        <dbReference type="ARBA" id="ARBA00022842"/>
    </source>
</evidence>
<evidence type="ECO:0008006" key="17">
    <source>
        <dbReference type="Google" id="ProtNLM"/>
    </source>
</evidence>
<evidence type="ECO:0000256" key="4">
    <source>
        <dbReference type="ARBA" id="ARBA00011747"/>
    </source>
</evidence>
<dbReference type="InterPro" id="IPR017975">
    <property type="entry name" value="Tubulin_CS"/>
</dbReference>
<evidence type="ECO:0000256" key="8">
    <source>
        <dbReference type="ARBA" id="ARBA00022741"/>
    </source>
</evidence>